<dbReference type="GO" id="GO:0000257">
    <property type="term" value="F:nitrilase activity"/>
    <property type="evidence" value="ECO:0007669"/>
    <property type="project" value="UniProtKB-ARBA"/>
</dbReference>
<dbReference type="Gene3D" id="3.60.110.10">
    <property type="entry name" value="Carbon-nitrogen hydrolase"/>
    <property type="match status" value="2"/>
</dbReference>
<dbReference type="PANTHER" id="PTHR46044:SF12">
    <property type="entry name" value="HYDROLASE"/>
    <property type="match status" value="1"/>
</dbReference>
<evidence type="ECO:0000313" key="5">
    <source>
        <dbReference type="EMBL" id="KAK0740437.1"/>
    </source>
</evidence>
<sequence>MFQERQTWLSTLARRAAALHIDILLLPEAFLGGGYPRGASFGCTIGSRTAAGRDAYLAYFRSCVDLGDVVGDSGSGGGEAWVRREIPGGVEGDGTREELERIARETGVYLVVGVVEKAGGSLYCSVVFVCPEGGCRGKRRKVMPTGTERLVWAQGGPATLKAVGTVIRGVRVNMGAAVCWENYMPLVRQALYAQNVNLYLAPTADGRDTWLALMRTVGIEGRCFVVSSNMCVREGQGTAAAADDGEEAVDGEGGYSPPPERKSGHRRPSCVTAEGFEIALPAASRSGSATGPALSTTTASRRLSVLLDDDGNEIVLPASVSPSTSTRRTLSTAASRRLSVFDDDGNEIVLPRSCSPGAATAPPPPRSTTTTTTTAAAAATTATGMAYTPAGSTVFSQGVDGKTREKEKEREFISRGGSAIVGPFGDVLAGPQWEDDDGILWADVDFDDCVRGRLDLDVGGSYSRNDSFKFSVQGLDLTPLPY</sequence>
<keyword evidence="3" id="KW-0732">Signal</keyword>
<dbReference type="InterPro" id="IPR003010">
    <property type="entry name" value="C-N_Hydrolase"/>
</dbReference>
<dbReference type="InterPro" id="IPR044149">
    <property type="entry name" value="Nitrilases_CHs"/>
</dbReference>
<evidence type="ECO:0000256" key="2">
    <source>
        <dbReference type="SAM" id="MobiDB-lite"/>
    </source>
</evidence>
<dbReference type="PROSITE" id="PS00921">
    <property type="entry name" value="NITRIL_CHT_2"/>
    <property type="match status" value="1"/>
</dbReference>
<comment type="caution">
    <text evidence="5">The sequence shown here is derived from an EMBL/GenBank/DDBJ whole genome shotgun (WGS) entry which is preliminary data.</text>
</comment>
<feature type="region of interest" description="Disordered" evidence="2">
    <location>
        <begin position="237"/>
        <end position="268"/>
    </location>
</feature>
<dbReference type="Proteomes" id="UP001172155">
    <property type="component" value="Unassembled WGS sequence"/>
</dbReference>
<reference evidence="5" key="1">
    <citation type="submission" date="2023-06" db="EMBL/GenBank/DDBJ databases">
        <title>Genome-scale phylogeny and comparative genomics of the fungal order Sordariales.</title>
        <authorList>
            <consortium name="Lawrence Berkeley National Laboratory"/>
            <person name="Hensen N."/>
            <person name="Bonometti L."/>
            <person name="Westerberg I."/>
            <person name="Brannstrom I.O."/>
            <person name="Guillou S."/>
            <person name="Cros-Aarteil S."/>
            <person name="Calhoun S."/>
            <person name="Haridas S."/>
            <person name="Kuo A."/>
            <person name="Mondo S."/>
            <person name="Pangilinan J."/>
            <person name="Riley R."/>
            <person name="LaButti K."/>
            <person name="Andreopoulos B."/>
            <person name="Lipzen A."/>
            <person name="Chen C."/>
            <person name="Yanf M."/>
            <person name="Daum C."/>
            <person name="Ng V."/>
            <person name="Clum A."/>
            <person name="Steindorff A."/>
            <person name="Ohm R."/>
            <person name="Martin F."/>
            <person name="Silar P."/>
            <person name="Natvig D."/>
            <person name="Lalanne C."/>
            <person name="Gautier V."/>
            <person name="Ament-velasquez S.L."/>
            <person name="Kruys A."/>
            <person name="Hutchinson M.I."/>
            <person name="Powell A.J."/>
            <person name="Barry K."/>
            <person name="Miller A.N."/>
            <person name="Grigoriev I.V."/>
            <person name="Debuchy R."/>
            <person name="Gladieux P."/>
            <person name="Thoren M.H."/>
            <person name="Johannesson H."/>
        </authorList>
    </citation>
    <scope>NUCLEOTIDE SEQUENCE</scope>
    <source>
        <strain evidence="5">SMH3187-1</strain>
    </source>
</reference>
<comment type="similarity">
    <text evidence="1">Belongs to the carbon-nitrogen hydrolase superfamily. Nitrilase family.</text>
</comment>
<gene>
    <name evidence="5" type="ORF">B0T18DRAFT_449070</name>
</gene>
<dbReference type="Pfam" id="PF00795">
    <property type="entry name" value="CN_hydrolase"/>
    <property type="match status" value="1"/>
</dbReference>
<protein>
    <submittedName>
        <fullName evidence="5">Carbon-nitrogen hydrolase</fullName>
    </submittedName>
</protein>
<feature type="domain" description="CN hydrolase" evidence="4">
    <location>
        <begin position="1"/>
        <end position="268"/>
    </location>
</feature>
<evidence type="ECO:0000256" key="3">
    <source>
        <dbReference type="SAM" id="SignalP"/>
    </source>
</evidence>
<feature type="region of interest" description="Disordered" evidence="2">
    <location>
        <begin position="352"/>
        <end position="374"/>
    </location>
</feature>
<feature type="signal peptide" evidence="3">
    <location>
        <begin position="1"/>
        <end position="18"/>
    </location>
</feature>
<dbReference type="InterPro" id="IPR036526">
    <property type="entry name" value="C-N_Hydrolase_sf"/>
</dbReference>
<dbReference type="PANTHER" id="PTHR46044">
    <property type="entry name" value="NITRILASE"/>
    <property type="match status" value="1"/>
</dbReference>
<keyword evidence="5" id="KW-0378">Hydrolase</keyword>
<evidence type="ECO:0000259" key="4">
    <source>
        <dbReference type="PROSITE" id="PS50263"/>
    </source>
</evidence>
<feature type="chain" id="PRO_5041406072" evidence="3">
    <location>
        <begin position="19"/>
        <end position="482"/>
    </location>
</feature>
<evidence type="ECO:0000313" key="6">
    <source>
        <dbReference type="Proteomes" id="UP001172155"/>
    </source>
</evidence>
<dbReference type="SUPFAM" id="SSF56317">
    <property type="entry name" value="Carbon-nitrogen hydrolase"/>
    <property type="match status" value="2"/>
</dbReference>
<proteinExistence type="inferred from homology"/>
<dbReference type="InterPro" id="IPR000132">
    <property type="entry name" value="Nitrilase/CN_hydratase_CS"/>
</dbReference>
<evidence type="ECO:0000256" key="1">
    <source>
        <dbReference type="ARBA" id="ARBA00008129"/>
    </source>
</evidence>
<dbReference type="GO" id="GO:0016836">
    <property type="term" value="F:hydro-lyase activity"/>
    <property type="evidence" value="ECO:0007669"/>
    <property type="project" value="UniProtKB-ARBA"/>
</dbReference>
<accession>A0AA40EJE7</accession>
<dbReference type="PROSITE" id="PS50263">
    <property type="entry name" value="CN_HYDROLASE"/>
    <property type="match status" value="1"/>
</dbReference>
<name>A0AA40EJE7_9PEZI</name>
<dbReference type="EMBL" id="JAUKUD010000006">
    <property type="protein sequence ID" value="KAK0740437.1"/>
    <property type="molecule type" value="Genomic_DNA"/>
</dbReference>
<organism evidence="5 6">
    <name type="scientific">Schizothecium vesticola</name>
    <dbReference type="NCBI Taxonomy" id="314040"/>
    <lineage>
        <taxon>Eukaryota</taxon>
        <taxon>Fungi</taxon>
        <taxon>Dikarya</taxon>
        <taxon>Ascomycota</taxon>
        <taxon>Pezizomycotina</taxon>
        <taxon>Sordariomycetes</taxon>
        <taxon>Sordariomycetidae</taxon>
        <taxon>Sordariales</taxon>
        <taxon>Schizotheciaceae</taxon>
        <taxon>Schizothecium</taxon>
    </lineage>
</organism>
<keyword evidence="6" id="KW-1185">Reference proteome</keyword>
<dbReference type="AlphaFoldDB" id="A0AA40EJE7"/>